<evidence type="ECO:0000259" key="1">
    <source>
        <dbReference type="PROSITE" id="PS50911"/>
    </source>
</evidence>
<gene>
    <name evidence="2" type="ORF">HNR30_007816</name>
</gene>
<accession>A0A7W0HUT2</accession>
<comment type="caution">
    <text evidence="2">The sequence shown here is derived from an EMBL/GenBank/DDBJ whole genome shotgun (WGS) entry which is preliminary data.</text>
</comment>
<dbReference type="AlphaFoldDB" id="A0A7W0HUT2"/>
<dbReference type="EMBL" id="JACDUR010000008">
    <property type="protein sequence ID" value="MBA2896425.1"/>
    <property type="molecule type" value="Genomic_DNA"/>
</dbReference>
<organism evidence="2 3">
    <name type="scientific">Nonomuraea soli</name>
    <dbReference type="NCBI Taxonomy" id="1032476"/>
    <lineage>
        <taxon>Bacteria</taxon>
        <taxon>Bacillati</taxon>
        <taxon>Actinomycetota</taxon>
        <taxon>Actinomycetes</taxon>
        <taxon>Streptosporangiales</taxon>
        <taxon>Streptosporangiaceae</taxon>
        <taxon>Nonomuraea</taxon>
    </lineage>
</organism>
<dbReference type="InterPro" id="IPR036366">
    <property type="entry name" value="PGBDSf"/>
</dbReference>
<dbReference type="Pfam" id="PF05257">
    <property type="entry name" value="CHAP"/>
    <property type="match status" value="1"/>
</dbReference>
<dbReference type="SUPFAM" id="SSF47090">
    <property type="entry name" value="PGBD-like"/>
    <property type="match status" value="1"/>
</dbReference>
<sequence length="164" mass="17584">MGSDPRKGAVVFFDWAGSRNIPAIDHVGIVEAVKGGGRTIVTLEGNTANQLKRRERSLGHVAGFGYPAYPAVKALAKPKPKPELNWTEVMVKKLPELRPGVKGWDVKTAYGLLYSRGFPVAAGADETMFVGPLGEALLAFKKSAGLPATEKIDEDTWAALLRVA</sequence>
<dbReference type="RefSeq" id="WP_181615101.1">
    <property type="nucleotide sequence ID" value="NZ_BAABAM010000007.1"/>
</dbReference>
<dbReference type="InterPro" id="IPR007921">
    <property type="entry name" value="CHAP_dom"/>
</dbReference>
<evidence type="ECO:0000313" key="2">
    <source>
        <dbReference type="EMBL" id="MBA2896425.1"/>
    </source>
</evidence>
<dbReference type="PROSITE" id="PS50911">
    <property type="entry name" value="CHAP"/>
    <property type="match status" value="1"/>
</dbReference>
<keyword evidence="3" id="KW-1185">Reference proteome</keyword>
<reference evidence="2 3" key="1">
    <citation type="submission" date="2020-07" db="EMBL/GenBank/DDBJ databases">
        <title>Genomic Encyclopedia of Type Strains, Phase IV (KMG-IV): sequencing the most valuable type-strain genomes for metagenomic binning, comparative biology and taxonomic classification.</title>
        <authorList>
            <person name="Goeker M."/>
        </authorList>
    </citation>
    <scope>NUCLEOTIDE SEQUENCE [LARGE SCALE GENOMIC DNA]</scope>
    <source>
        <strain evidence="2 3">DSM 45533</strain>
    </source>
</reference>
<dbReference type="InterPro" id="IPR036365">
    <property type="entry name" value="PGBD-like_sf"/>
</dbReference>
<protein>
    <submittedName>
        <fullName evidence="2">Murein L,D-transpeptidase YcbB/YkuD</fullName>
    </submittedName>
</protein>
<name>A0A7W0HUT2_9ACTN</name>
<proteinExistence type="predicted"/>
<evidence type="ECO:0000313" key="3">
    <source>
        <dbReference type="Proteomes" id="UP000530928"/>
    </source>
</evidence>
<feature type="domain" description="Peptidase C51" evidence="1">
    <location>
        <begin position="1"/>
        <end position="68"/>
    </location>
</feature>
<dbReference type="Gene3D" id="1.10.101.10">
    <property type="entry name" value="PGBD-like superfamily/PGBD"/>
    <property type="match status" value="1"/>
</dbReference>
<dbReference type="Proteomes" id="UP000530928">
    <property type="component" value="Unassembled WGS sequence"/>
</dbReference>